<dbReference type="WBParaSite" id="PSAMB.scaffold1627size29278.g14088.t1">
    <property type="protein sequence ID" value="PSAMB.scaffold1627size29278.g14088.t1"/>
    <property type="gene ID" value="PSAMB.scaffold1627size29278.g14088"/>
</dbReference>
<accession>A0A914V8A2</accession>
<feature type="domain" description="RING-type" evidence="5">
    <location>
        <begin position="322"/>
        <end position="363"/>
    </location>
</feature>
<keyword evidence="4" id="KW-1133">Transmembrane helix</keyword>
<dbReference type="GO" id="GO:0008270">
    <property type="term" value="F:zinc ion binding"/>
    <property type="evidence" value="ECO:0007669"/>
    <property type="project" value="UniProtKB-KW"/>
</dbReference>
<dbReference type="Pfam" id="PF13920">
    <property type="entry name" value="zf-C3HC4_3"/>
    <property type="match status" value="1"/>
</dbReference>
<evidence type="ECO:0000256" key="3">
    <source>
        <dbReference type="PROSITE-ProRule" id="PRU00175"/>
    </source>
</evidence>
<keyword evidence="1 3" id="KW-0863">Zinc-finger</keyword>
<dbReference type="GO" id="GO:0006511">
    <property type="term" value="P:ubiquitin-dependent protein catabolic process"/>
    <property type="evidence" value="ECO:0007669"/>
    <property type="project" value="TreeGrafter"/>
</dbReference>
<keyword evidence="4" id="KW-0812">Transmembrane</keyword>
<feature type="transmembrane region" description="Helical" evidence="4">
    <location>
        <begin position="261"/>
        <end position="280"/>
    </location>
</feature>
<dbReference type="GO" id="GO:0016567">
    <property type="term" value="P:protein ubiquitination"/>
    <property type="evidence" value="ECO:0007669"/>
    <property type="project" value="TreeGrafter"/>
</dbReference>
<keyword evidence="6" id="KW-1185">Reference proteome</keyword>
<evidence type="ECO:0000313" key="6">
    <source>
        <dbReference type="Proteomes" id="UP000887566"/>
    </source>
</evidence>
<evidence type="ECO:0000256" key="2">
    <source>
        <dbReference type="ARBA" id="ARBA00022833"/>
    </source>
</evidence>
<keyword evidence="1 3" id="KW-0479">Metal-binding</keyword>
<dbReference type="PANTHER" id="PTHR22696:SF1">
    <property type="entry name" value="E3 UBIQUITIN-PROTEIN LIGASE RNF26"/>
    <property type="match status" value="1"/>
</dbReference>
<dbReference type="PANTHER" id="PTHR22696">
    <property type="entry name" value="E3 UBIQUITIN-PROTEIN LIGASE RNF26"/>
    <property type="match status" value="1"/>
</dbReference>
<sequence length="374" mass="42372">MTEDLIAVFQLFGNAAEKVVHFLAVIVRVNYELVSLLLDTSASTTNTVQNVFNFFRVAVTDSFDQYSDWCQSLFSFLLYLFDTANAAVHWLCSVPSLLIEFIQQGFSAIVQLPFVAFHCLRSLVVASIAFICAVVYSIFETIISICASVVKLPKTLCEQVMEVAKETNHTSMIIIALIAAAVLYMWYTGMFSGVVSSICSLIWRLITKILYSLLYVFAPPIALAVRAYKGFQMFLATDNWLDALLYVFAPNSYIVRLVRHFWQPIVAVVTYVAFGVYRIVYRRFELARVLLPDPDRHPFSRPPVAKTRPNRNATEDEDRLFCCVCQDENKTILLQPCNHLCLCTKCAVEITGPRGTNQCPICRSNIRSYVDVYL</sequence>
<keyword evidence="2" id="KW-0862">Zinc</keyword>
<dbReference type="InterPro" id="IPR001841">
    <property type="entry name" value="Znf_RING"/>
</dbReference>
<dbReference type="InterPro" id="IPR013083">
    <property type="entry name" value="Znf_RING/FYVE/PHD"/>
</dbReference>
<keyword evidence="4" id="KW-0472">Membrane</keyword>
<organism evidence="6 7">
    <name type="scientific">Plectus sambesii</name>
    <dbReference type="NCBI Taxonomy" id="2011161"/>
    <lineage>
        <taxon>Eukaryota</taxon>
        <taxon>Metazoa</taxon>
        <taxon>Ecdysozoa</taxon>
        <taxon>Nematoda</taxon>
        <taxon>Chromadorea</taxon>
        <taxon>Plectida</taxon>
        <taxon>Plectina</taxon>
        <taxon>Plectoidea</taxon>
        <taxon>Plectidae</taxon>
        <taxon>Plectus</taxon>
    </lineage>
</organism>
<evidence type="ECO:0000259" key="5">
    <source>
        <dbReference type="PROSITE" id="PS50089"/>
    </source>
</evidence>
<feature type="transmembrane region" description="Helical" evidence="4">
    <location>
        <begin position="193"/>
        <end position="218"/>
    </location>
</feature>
<dbReference type="SUPFAM" id="SSF57850">
    <property type="entry name" value="RING/U-box"/>
    <property type="match status" value="1"/>
</dbReference>
<reference evidence="7" key="1">
    <citation type="submission" date="2022-11" db="UniProtKB">
        <authorList>
            <consortium name="WormBaseParasite"/>
        </authorList>
    </citation>
    <scope>IDENTIFICATION</scope>
</reference>
<dbReference type="GO" id="GO:0061630">
    <property type="term" value="F:ubiquitin protein ligase activity"/>
    <property type="evidence" value="ECO:0007669"/>
    <property type="project" value="TreeGrafter"/>
</dbReference>
<name>A0A914V8A2_9BILA</name>
<dbReference type="AlphaFoldDB" id="A0A914V8A2"/>
<dbReference type="Proteomes" id="UP000887566">
    <property type="component" value="Unplaced"/>
</dbReference>
<feature type="transmembrane region" description="Helical" evidence="4">
    <location>
        <begin position="123"/>
        <end position="150"/>
    </location>
</feature>
<dbReference type="PROSITE" id="PS50089">
    <property type="entry name" value="ZF_RING_2"/>
    <property type="match status" value="1"/>
</dbReference>
<proteinExistence type="predicted"/>
<dbReference type="Gene3D" id="3.30.40.10">
    <property type="entry name" value="Zinc/RING finger domain, C3HC4 (zinc finger)"/>
    <property type="match status" value="1"/>
</dbReference>
<evidence type="ECO:0000256" key="4">
    <source>
        <dbReference type="SAM" id="Phobius"/>
    </source>
</evidence>
<evidence type="ECO:0000313" key="7">
    <source>
        <dbReference type="WBParaSite" id="PSAMB.scaffold1627size29278.g14088.t1"/>
    </source>
</evidence>
<feature type="transmembrane region" description="Helical" evidence="4">
    <location>
        <begin position="170"/>
        <end position="187"/>
    </location>
</feature>
<protein>
    <submittedName>
        <fullName evidence="7">RING-type domain-containing protein</fullName>
    </submittedName>
</protein>
<evidence type="ECO:0000256" key="1">
    <source>
        <dbReference type="ARBA" id="ARBA00022771"/>
    </source>
</evidence>